<evidence type="ECO:0000313" key="3">
    <source>
        <dbReference type="Proteomes" id="UP001529235"/>
    </source>
</evidence>
<comment type="caution">
    <text evidence="2">The sequence shown here is derived from an EMBL/GenBank/DDBJ whole genome shotgun (WGS) entry which is preliminary data.</text>
</comment>
<dbReference type="EMBL" id="JASNVW010000004">
    <property type="protein sequence ID" value="MDK6029104.1"/>
    <property type="molecule type" value="Genomic_DNA"/>
</dbReference>
<dbReference type="AlphaFoldDB" id="A0ABD4Z8R4"/>
<protein>
    <recommendedName>
        <fullName evidence="4">Phosphatidate cytidylyltransferase</fullName>
    </recommendedName>
</protein>
<name>A0ABD4Z8R4_9CREN</name>
<evidence type="ECO:0008006" key="4">
    <source>
        <dbReference type="Google" id="ProtNLM"/>
    </source>
</evidence>
<accession>A0ABD4Z8R4</accession>
<keyword evidence="1" id="KW-1133">Transmembrane helix</keyword>
<feature type="transmembrane region" description="Helical" evidence="1">
    <location>
        <begin position="154"/>
        <end position="176"/>
    </location>
</feature>
<sequence>MRNSISIKFEVARKILHIALTLLLLIPLSSCYRELFSGVGNLIDPTLLTYSTLLFASALINSIQIRMPYIRLHILNMFRDYRKKVIDYVTESLVNTPLNEFLKELNKIFSRYEESLDSFIESVERDYEKRYGYVSVTFALLSIFLSYVTCGYDAYVGILALAFVDSITSIVTLLDGKSRKVFKHTVKAYLIAFSIFASILFFLVKNIIIALIVSATSILVEMFSPEDNLTLPLIPTVVFSVLKTLFI</sequence>
<dbReference type="RefSeq" id="WP_285274090.1">
    <property type="nucleotide sequence ID" value="NZ_JASNVW010000004.1"/>
</dbReference>
<proteinExistence type="predicted"/>
<keyword evidence="1" id="KW-0812">Transmembrane</keyword>
<evidence type="ECO:0000313" key="2">
    <source>
        <dbReference type="EMBL" id="MDK6029104.1"/>
    </source>
</evidence>
<feature type="transmembrane region" description="Helical" evidence="1">
    <location>
        <begin position="131"/>
        <end position="148"/>
    </location>
</feature>
<gene>
    <name evidence="2" type="ORF">QPL79_06980</name>
</gene>
<evidence type="ECO:0000256" key="1">
    <source>
        <dbReference type="SAM" id="Phobius"/>
    </source>
</evidence>
<organism evidence="2 3">
    <name type="scientific">Ignisphaera cupida</name>
    <dbReference type="NCBI Taxonomy" id="3050454"/>
    <lineage>
        <taxon>Archaea</taxon>
        <taxon>Thermoproteota</taxon>
        <taxon>Thermoprotei</taxon>
        <taxon>Desulfurococcales</taxon>
        <taxon>Desulfurococcaceae</taxon>
        <taxon>Ignisphaera</taxon>
    </lineage>
</organism>
<reference evidence="2 3" key="1">
    <citation type="submission" date="2023-05" db="EMBL/GenBank/DDBJ databases">
        <title>A new hyperthermophilic archaea 'Ignisphaera cupida' sp. nov. and description of the family 'Ignisphaeraceae' fam. nov.</title>
        <authorList>
            <person name="Podosokorskaya O.A."/>
            <person name="Elcheninov A.G."/>
            <person name="Klukina A."/>
            <person name="Merkel A.Y."/>
        </authorList>
    </citation>
    <scope>NUCLEOTIDE SEQUENCE [LARGE SCALE GENOMIC DNA]</scope>
    <source>
        <strain evidence="2 3">4213-co</strain>
    </source>
</reference>
<feature type="transmembrane region" description="Helical" evidence="1">
    <location>
        <begin position="188"/>
        <end position="217"/>
    </location>
</feature>
<keyword evidence="3" id="KW-1185">Reference proteome</keyword>
<keyword evidence="1" id="KW-0472">Membrane</keyword>
<dbReference type="Proteomes" id="UP001529235">
    <property type="component" value="Unassembled WGS sequence"/>
</dbReference>
<feature type="transmembrane region" description="Helical" evidence="1">
    <location>
        <begin position="47"/>
        <end position="69"/>
    </location>
</feature>